<keyword evidence="3" id="KW-0804">Transcription</keyword>
<protein>
    <recommendedName>
        <fullName evidence="4">HTH marR-type domain-containing protein</fullName>
    </recommendedName>
</protein>
<sequence>MKENYLSKRVTRLNDLLIRSQDKWSEKLGISSHDYNLFLTIQENPGCTQLFLAKKRQVERSLLTRLITKYSEMGFIERRQNDHNKSAYALYLTESGEKLTAEIRDRISTLNEQLATMYTDVEYAAFKQFLDTAIKALEE</sequence>
<dbReference type="PANTHER" id="PTHR42756:SF1">
    <property type="entry name" value="TRANSCRIPTIONAL REPRESSOR OF EMRAB OPERON"/>
    <property type="match status" value="1"/>
</dbReference>
<dbReference type="Pfam" id="PF01047">
    <property type="entry name" value="MarR"/>
    <property type="match status" value="1"/>
</dbReference>
<dbReference type="EMBL" id="JXJX01000012">
    <property type="protein sequence ID" value="PCS05702.1"/>
    <property type="molecule type" value="Genomic_DNA"/>
</dbReference>
<dbReference type="InterPro" id="IPR036390">
    <property type="entry name" value="WH_DNA-bd_sf"/>
</dbReference>
<keyword evidence="1" id="KW-0805">Transcription regulation</keyword>
<dbReference type="GO" id="GO:0003700">
    <property type="term" value="F:DNA-binding transcription factor activity"/>
    <property type="evidence" value="ECO:0007669"/>
    <property type="project" value="InterPro"/>
</dbReference>
<proteinExistence type="predicted"/>
<feature type="domain" description="HTH marR-type" evidence="4">
    <location>
        <begin position="3"/>
        <end position="135"/>
    </location>
</feature>
<keyword evidence="2" id="KW-0238">DNA-binding</keyword>
<dbReference type="OrthoDB" id="2288855at2"/>
<organism evidence="5 6">
    <name type="scientific">Pseudolactococcus plantarum</name>
    <dbReference type="NCBI Taxonomy" id="1365"/>
    <lineage>
        <taxon>Bacteria</taxon>
        <taxon>Bacillati</taxon>
        <taxon>Bacillota</taxon>
        <taxon>Bacilli</taxon>
        <taxon>Lactobacillales</taxon>
        <taxon>Streptococcaceae</taxon>
        <taxon>Pseudolactococcus</taxon>
    </lineage>
</organism>
<evidence type="ECO:0000256" key="2">
    <source>
        <dbReference type="ARBA" id="ARBA00023125"/>
    </source>
</evidence>
<dbReference type="RefSeq" id="WP_068164312.1">
    <property type="nucleotide sequence ID" value="NZ_JXJX01000012.1"/>
</dbReference>
<dbReference type="GO" id="GO:0003677">
    <property type="term" value="F:DNA binding"/>
    <property type="evidence" value="ECO:0007669"/>
    <property type="project" value="UniProtKB-KW"/>
</dbReference>
<reference evidence="5 6" key="1">
    <citation type="submission" date="2014-12" db="EMBL/GenBank/DDBJ databases">
        <title>Draft genome sequences of 10 type strains of Lactococcus.</title>
        <authorList>
            <person name="Sun Z."/>
            <person name="Zhong Z."/>
            <person name="Liu W."/>
            <person name="Zhang W."/>
            <person name="Zhang H."/>
        </authorList>
    </citation>
    <scope>NUCLEOTIDE SEQUENCE [LARGE SCALE GENOMIC DNA]</scope>
    <source>
        <strain evidence="5 6">DSM 20686</strain>
    </source>
</reference>
<dbReference type="PANTHER" id="PTHR42756">
    <property type="entry name" value="TRANSCRIPTIONAL REGULATOR, MARR"/>
    <property type="match status" value="1"/>
</dbReference>
<comment type="caution">
    <text evidence="5">The sequence shown here is derived from an EMBL/GenBank/DDBJ whole genome shotgun (WGS) entry which is preliminary data.</text>
</comment>
<evidence type="ECO:0000259" key="4">
    <source>
        <dbReference type="PROSITE" id="PS50995"/>
    </source>
</evidence>
<dbReference type="InterPro" id="IPR036388">
    <property type="entry name" value="WH-like_DNA-bd_sf"/>
</dbReference>
<gene>
    <name evidence="5" type="ORF">RU87_GL000412</name>
</gene>
<dbReference type="Proteomes" id="UP000242246">
    <property type="component" value="Unassembled WGS sequence"/>
</dbReference>
<dbReference type="STRING" id="1348632.GCA_001591745_01620"/>
<dbReference type="Gene3D" id="1.10.10.10">
    <property type="entry name" value="Winged helix-like DNA-binding domain superfamily/Winged helix DNA-binding domain"/>
    <property type="match status" value="1"/>
</dbReference>
<name>A0A2A5RWV7_9LACT</name>
<accession>A0A2A5RWV7</accession>
<evidence type="ECO:0000313" key="6">
    <source>
        <dbReference type="Proteomes" id="UP000242246"/>
    </source>
</evidence>
<keyword evidence="6" id="KW-1185">Reference proteome</keyword>
<dbReference type="AlphaFoldDB" id="A0A2A5RWV7"/>
<evidence type="ECO:0000256" key="3">
    <source>
        <dbReference type="ARBA" id="ARBA00023163"/>
    </source>
</evidence>
<dbReference type="SMART" id="SM00347">
    <property type="entry name" value="HTH_MARR"/>
    <property type="match status" value="1"/>
</dbReference>
<dbReference type="SUPFAM" id="SSF46785">
    <property type="entry name" value="Winged helix' DNA-binding domain"/>
    <property type="match status" value="1"/>
</dbReference>
<evidence type="ECO:0000256" key="1">
    <source>
        <dbReference type="ARBA" id="ARBA00023015"/>
    </source>
</evidence>
<evidence type="ECO:0000313" key="5">
    <source>
        <dbReference type="EMBL" id="PCS05702.1"/>
    </source>
</evidence>
<dbReference type="PROSITE" id="PS50995">
    <property type="entry name" value="HTH_MARR_2"/>
    <property type="match status" value="1"/>
</dbReference>
<dbReference type="InterPro" id="IPR000835">
    <property type="entry name" value="HTH_MarR-typ"/>
</dbReference>